<keyword evidence="5" id="KW-1185">Reference proteome</keyword>
<protein>
    <recommendedName>
        <fullName evidence="6">Cysteine and tyrosine-rich protein 1</fullName>
    </recommendedName>
</protein>
<keyword evidence="2" id="KW-0812">Transmembrane</keyword>
<sequence>MRFVLTLLTSAVIFTIAKAGEFCTTDLEWRYCYDRCCSSYLGFYSLYKYCCTDSYISGGAVVGIIVGCICAGGVLTTLIYYFVCYRPNQRARVKNQSGALPGQAGNQPVSYPVQIGTEIASYPGQSGTTNSIFYTNTSSVPPPASYSQNNQNYSDPLQRTYKGVF</sequence>
<evidence type="ECO:0008006" key="6">
    <source>
        <dbReference type="Google" id="ProtNLM"/>
    </source>
</evidence>
<keyword evidence="2" id="KW-0472">Membrane</keyword>
<comment type="caution">
    <text evidence="4">The sequence shown here is derived from an EMBL/GenBank/DDBJ whole genome shotgun (WGS) entry which is preliminary data.</text>
</comment>
<evidence type="ECO:0000313" key="5">
    <source>
        <dbReference type="Proteomes" id="UP000828390"/>
    </source>
</evidence>
<evidence type="ECO:0000256" key="1">
    <source>
        <dbReference type="SAM" id="MobiDB-lite"/>
    </source>
</evidence>
<evidence type="ECO:0000256" key="3">
    <source>
        <dbReference type="SAM" id="SignalP"/>
    </source>
</evidence>
<feature type="signal peptide" evidence="3">
    <location>
        <begin position="1"/>
        <end position="19"/>
    </location>
</feature>
<feature type="compositionally biased region" description="Polar residues" evidence="1">
    <location>
        <begin position="142"/>
        <end position="157"/>
    </location>
</feature>
<accession>A0A9D3YVG1</accession>
<reference evidence="4" key="2">
    <citation type="submission" date="2020-11" db="EMBL/GenBank/DDBJ databases">
        <authorList>
            <person name="McCartney M.A."/>
            <person name="Auch B."/>
            <person name="Kono T."/>
            <person name="Mallez S."/>
            <person name="Becker A."/>
            <person name="Gohl D.M."/>
            <person name="Silverstein K.A.T."/>
            <person name="Koren S."/>
            <person name="Bechman K.B."/>
            <person name="Herman A."/>
            <person name="Abrahante J.E."/>
            <person name="Garbe J."/>
        </authorList>
    </citation>
    <scope>NUCLEOTIDE SEQUENCE</scope>
    <source>
        <strain evidence="4">Duluth1</strain>
        <tissue evidence="4">Whole animal</tissue>
    </source>
</reference>
<feature type="region of interest" description="Disordered" evidence="1">
    <location>
        <begin position="142"/>
        <end position="165"/>
    </location>
</feature>
<organism evidence="4 5">
    <name type="scientific">Dreissena polymorpha</name>
    <name type="common">Zebra mussel</name>
    <name type="synonym">Mytilus polymorpha</name>
    <dbReference type="NCBI Taxonomy" id="45954"/>
    <lineage>
        <taxon>Eukaryota</taxon>
        <taxon>Metazoa</taxon>
        <taxon>Spiralia</taxon>
        <taxon>Lophotrochozoa</taxon>
        <taxon>Mollusca</taxon>
        <taxon>Bivalvia</taxon>
        <taxon>Autobranchia</taxon>
        <taxon>Heteroconchia</taxon>
        <taxon>Euheterodonta</taxon>
        <taxon>Imparidentia</taxon>
        <taxon>Neoheterodontei</taxon>
        <taxon>Myida</taxon>
        <taxon>Dreissenoidea</taxon>
        <taxon>Dreissenidae</taxon>
        <taxon>Dreissena</taxon>
    </lineage>
</organism>
<feature type="transmembrane region" description="Helical" evidence="2">
    <location>
        <begin position="55"/>
        <end position="83"/>
    </location>
</feature>
<feature type="chain" id="PRO_5038887976" description="Cysteine and tyrosine-rich protein 1" evidence="3">
    <location>
        <begin position="20"/>
        <end position="165"/>
    </location>
</feature>
<reference evidence="4" key="1">
    <citation type="journal article" date="2019" name="bioRxiv">
        <title>The Genome of the Zebra Mussel, Dreissena polymorpha: A Resource for Invasive Species Research.</title>
        <authorList>
            <person name="McCartney M.A."/>
            <person name="Auch B."/>
            <person name="Kono T."/>
            <person name="Mallez S."/>
            <person name="Zhang Y."/>
            <person name="Obille A."/>
            <person name="Becker A."/>
            <person name="Abrahante J.E."/>
            <person name="Garbe J."/>
            <person name="Badalamenti J.P."/>
            <person name="Herman A."/>
            <person name="Mangelson H."/>
            <person name="Liachko I."/>
            <person name="Sullivan S."/>
            <person name="Sone E.D."/>
            <person name="Koren S."/>
            <person name="Silverstein K.A.T."/>
            <person name="Beckman K.B."/>
            <person name="Gohl D.M."/>
        </authorList>
    </citation>
    <scope>NUCLEOTIDE SEQUENCE</scope>
    <source>
        <strain evidence="4">Duluth1</strain>
        <tissue evidence="4">Whole animal</tissue>
    </source>
</reference>
<gene>
    <name evidence="4" type="ORF">DPMN_067544</name>
</gene>
<dbReference type="Proteomes" id="UP000828390">
    <property type="component" value="Unassembled WGS sequence"/>
</dbReference>
<dbReference type="EMBL" id="JAIWYP010000014">
    <property type="protein sequence ID" value="KAH3708105.1"/>
    <property type="molecule type" value="Genomic_DNA"/>
</dbReference>
<keyword evidence="3" id="KW-0732">Signal</keyword>
<proteinExistence type="predicted"/>
<evidence type="ECO:0000256" key="2">
    <source>
        <dbReference type="SAM" id="Phobius"/>
    </source>
</evidence>
<evidence type="ECO:0000313" key="4">
    <source>
        <dbReference type="EMBL" id="KAH3708105.1"/>
    </source>
</evidence>
<name>A0A9D3YVG1_DREPO</name>
<keyword evidence="2" id="KW-1133">Transmembrane helix</keyword>
<dbReference type="AlphaFoldDB" id="A0A9D3YVG1"/>